<reference evidence="2" key="1">
    <citation type="journal article" date="2022" name="Nat. Commun.">
        <title>Chromosome evolution and the genetic basis of agronomically important traits in greater yam.</title>
        <authorList>
            <person name="Bredeson J.V."/>
            <person name="Lyons J.B."/>
            <person name="Oniyinde I.O."/>
            <person name="Okereke N.R."/>
            <person name="Kolade O."/>
            <person name="Nnabue I."/>
            <person name="Nwadili C.O."/>
            <person name="Hribova E."/>
            <person name="Parker M."/>
            <person name="Nwogha J."/>
            <person name="Shu S."/>
            <person name="Carlson J."/>
            <person name="Kariba R."/>
            <person name="Muthemba S."/>
            <person name="Knop K."/>
            <person name="Barton G.J."/>
            <person name="Sherwood A.V."/>
            <person name="Lopez-Montes A."/>
            <person name="Asiedu R."/>
            <person name="Jamnadass R."/>
            <person name="Muchugi A."/>
            <person name="Goodstein D."/>
            <person name="Egesi C.N."/>
            <person name="Featherston J."/>
            <person name="Asfaw A."/>
            <person name="Simpson G.G."/>
            <person name="Dolezel J."/>
            <person name="Hendre P.S."/>
            <person name="Van Deynze A."/>
            <person name="Kumar P.L."/>
            <person name="Obidiegwu J.E."/>
            <person name="Bhattacharjee R."/>
            <person name="Rokhsar D.S."/>
        </authorList>
    </citation>
    <scope>NUCLEOTIDE SEQUENCE [LARGE SCALE GENOMIC DNA]</scope>
    <source>
        <strain evidence="2">cv. TDa95/00328</strain>
    </source>
</reference>
<dbReference type="Proteomes" id="UP000827976">
    <property type="component" value="Chromosome 15"/>
</dbReference>
<sequence length="350" mass="40591">MVEWSQLPDDLLSLIALKLHFLPDFQAFSLVCVRWRSATTPRCQRLHLQVPLIVLRPKDYSGTFELYSISNHEKVQFQLPELEIRCSRQFSQGWLATECHDEDIYLVNPYTRAKIPLFTQALGVKKHYLHGAKLSCNPTQQECVIIGVFSNMPLCFRRIGDEKWNFLPLKDEYDDAIYYNNMIYVVTCDPHANYLIIWRYLGKEEKEWCIPHVPHLPPKNSAYLFRSSLSNHLFCVVRHCHGGCTADCNVTAFYVMRLDENKQEWIHVDSLDGEALFIGYKNVVSAPACQILASTIKGDCIYFLGKRMMDNGFHAGFVSTFCMKSKQIEEIFTDQDPFYAVEWFQQVGDV</sequence>
<dbReference type="EMBL" id="CM037025">
    <property type="protein sequence ID" value="KAH7661473.1"/>
    <property type="molecule type" value="Genomic_DNA"/>
</dbReference>
<accession>A0ACB7UM60</accession>
<proteinExistence type="predicted"/>
<gene>
    <name evidence="1" type="ORF">IHE45_15G066800</name>
</gene>
<evidence type="ECO:0000313" key="1">
    <source>
        <dbReference type="EMBL" id="KAH7661473.1"/>
    </source>
</evidence>
<comment type="caution">
    <text evidence="1">The sequence shown here is derived from an EMBL/GenBank/DDBJ whole genome shotgun (WGS) entry which is preliminary data.</text>
</comment>
<keyword evidence="2" id="KW-1185">Reference proteome</keyword>
<organism evidence="1 2">
    <name type="scientific">Dioscorea alata</name>
    <name type="common">Purple yam</name>
    <dbReference type="NCBI Taxonomy" id="55571"/>
    <lineage>
        <taxon>Eukaryota</taxon>
        <taxon>Viridiplantae</taxon>
        <taxon>Streptophyta</taxon>
        <taxon>Embryophyta</taxon>
        <taxon>Tracheophyta</taxon>
        <taxon>Spermatophyta</taxon>
        <taxon>Magnoliopsida</taxon>
        <taxon>Liliopsida</taxon>
        <taxon>Dioscoreales</taxon>
        <taxon>Dioscoreaceae</taxon>
        <taxon>Dioscorea</taxon>
    </lineage>
</organism>
<protein>
    <submittedName>
        <fullName evidence="1">F-box domain-containing protein</fullName>
    </submittedName>
</protein>
<evidence type="ECO:0000313" key="2">
    <source>
        <dbReference type="Proteomes" id="UP000827976"/>
    </source>
</evidence>
<name>A0ACB7UM60_DIOAL</name>